<dbReference type="GO" id="GO:0005524">
    <property type="term" value="F:ATP binding"/>
    <property type="evidence" value="ECO:0007669"/>
    <property type="project" value="UniProtKB-KW"/>
</dbReference>
<organism evidence="4 5">
    <name type="scientific">Platanthera zijinensis</name>
    <dbReference type="NCBI Taxonomy" id="2320716"/>
    <lineage>
        <taxon>Eukaryota</taxon>
        <taxon>Viridiplantae</taxon>
        <taxon>Streptophyta</taxon>
        <taxon>Embryophyta</taxon>
        <taxon>Tracheophyta</taxon>
        <taxon>Spermatophyta</taxon>
        <taxon>Magnoliopsida</taxon>
        <taxon>Liliopsida</taxon>
        <taxon>Asparagales</taxon>
        <taxon>Orchidaceae</taxon>
        <taxon>Orchidoideae</taxon>
        <taxon>Orchideae</taxon>
        <taxon>Orchidinae</taxon>
        <taxon>Platanthera</taxon>
    </lineage>
</organism>
<dbReference type="Gene3D" id="1.10.510.10">
    <property type="entry name" value="Transferase(Phosphotransferase) domain 1"/>
    <property type="match status" value="1"/>
</dbReference>
<evidence type="ECO:0000313" key="5">
    <source>
        <dbReference type="Proteomes" id="UP001418222"/>
    </source>
</evidence>
<evidence type="ECO:0000256" key="1">
    <source>
        <dbReference type="ARBA" id="ARBA00022741"/>
    </source>
</evidence>
<comment type="caution">
    <text evidence="4">The sequence shown here is derived from an EMBL/GenBank/DDBJ whole genome shotgun (WGS) entry which is preliminary data.</text>
</comment>
<dbReference type="GO" id="GO:0004672">
    <property type="term" value="F:protein kinase activity"/>
    <property type="evidence" value="ECO:0007669"/>
    <property type="project" value="InterPro"/>
</dbReference>
<dbReference type="AlphaFoldDB" id="A0AAP0B1I7"/>
<protein>
    <submittedName>
        <fullName evidence="4">LRR receptor-like serine/threonine-protein kinase ERL2</fullName>
    </submittedName>
</protein>
<dbReference type="InterPro" id="IPR011009">
    <property type="entry name" value="Kinase-like_dom_sf"/>
</dbReference>
<keyword evidence="2" id="KW-0067">ATP-binding</keyword>
<dbReference type="InterPro" id="IPR000719">
    <property type="entry name" value="Prot_kinase_dom"/>
</dbReference>
<evidence type="ECO:0000259" key="3">
    <source>
        <dbReference type="PROSITE" id="PS50011"/>
    </source>
</evidence>
<accession>A0AAP0B1I7</accession>
<keyword evidence="1" id="KW-0547">Nucleotide-binding</keyword>
<dbReference type="PANTHER" id="PTHR47989">
    <property type="entry name" value="OS01G0750732 PROTEIN"/>
    <property type="match status" value="1"/>
</dbReference>
<dbReference type="PANTHER" id="PTHR47989:SF61">
    <property type="entry name" value="PROTEIN KINASE DOMAIN-CONTAINING PROTEIN"/>
    <property type="match status" value="1"/>
</dbReference>
<gene>
    <name evidence="4" type="primary">ERL2</name>
    <name evidence="4" type="ORF">KSP39_PZI019211</name>
</gene>
<dbReference type="InterPro" id="IPR010410">
    <property type="entry name" value="DUF1005"/>
</dbReference>
<dbReference type="InterPro" id="IPR001245">
    <property type="entry name" value="Ser-Thr/Tyr_kinase_cat_dom"/>
</dbReference>
<dbReference type="Pfam" id="PF06219">
    <property type="entry name" value="DUF1005"/>
    <property type="match status" value="1"/>
</dbReference>
<evidence type="ECO:0000313" key="4">
    <source>
        <dbReference type="EMBL" id="KAK8923546.1"/>
    </source>
</evidence>
<proteinExistence type="predicted"/>
<dbReference type="SUPFAM" id="SSF56112">
    <property type="entry name" value="Protein kinase-like (PK-like)"/>
    <property type="match status" value="1"/>
</dbReference>
<keyword evidence="4" id="KW-0808">Transferase</keyword>
<dbReference type="Pfam" id="PF07714">
    <property type="entry name" value="PK_Tyr_Ser-Thr"/>
    <property type="match status" value="1"/>
</dbReference>
<dbReference type="EMBL" id="JBBWWQ010000017">
    <property type="protein sequence ID" value="KAK8923546.1"/>
    <property type="molecule type" value="Genomic_DNA"/>
</dbReference>
<evidence type="ECO:0000256" key="2">
    <source>
        <dbReference type="ARBA" id="ARBA00022840"/>
    </source>
</evidence>
<dbReference type="PROSITE" id="PS50011">
    <property type="entry name" value="PROTEIN_KINASE_DOM"/>
    <property type="match status" value="1"/>
</dbReference>
<keyword evidence="4" id="KW-0675">Receptor</keyword>
<keyword evidence="5" id="KW-1185">Reference proteome</keyword>
<dbReference type="Proteomes" id="UP001418222">
    <property type="component" value="Unassembled WGS sequence"/>
</dbReference>
<reference evidence="4 5" key="1">
    <citation type="journal article" date="2022" name="Nat. Plants">
        <title>Genomes of leafy and leafless Platanthera orchids illuminate the evolution of mycoheterotrophy.</title>
        <authorList>
            <person name="Li M.H."/>
            <person name="Liu K.W."/>
            <person name="Li Z."/>
            <person name="Lu H.C."/>
            <person name="Ye Q.L."/>
            <person name="Zhang D."/>
            <person name="Wang J.Y."/>
            <person name="Li Y.F."/>
            <person name="Zhong Z.M."/>
            <person name="Liu X."/>
            <person name="Yu X."/>
            <person name="Liu D.K."/>
            <person name="Tu X.D."/>
            <person name="Liu B."/>
            <person name="Hao Y."/>
            <person name="Liao X.Y."/>
            <person name="Jiang Y.T."/>
            <person name="Sun W.H."/>
            <person name="Chen J."/>
            <person name="Chen Y.Q."/>
            <person name="Ai Y."/>
            <person name="Zhai J.W."/>
            <person name="Wu S.S."/>
            <person name="Zhou Z."/>
            <person name="Hsiao Y.Y."/>
            <person name="Wu W.L."/>
            <person name="Chen Y.Y."/>
            <person name="Lin Y.F."/>
            <person name="Hsu J.L."/>
            <person name="Li C.Y."/>
            <person name="Wang Z.W."/>
            <person name="Zhao X."/>
            <person name="Zhong W.Y."/>
            <person name="Ma X.K."/>
            <person name="Ma L."/>
            <person name="Huang J."/>
            <person name="Chen G.Z."/>
            <person name="Huang M.Z."/>
            <person name="Huang L."/>
            <person name="Peng D.H."/>
            <person name="Luo Y.B."/>
            <person name="Zou S.Q."/>
            <person name="Chen S.P."/>
            <person name="Lan S."/>
            <person name="Tsai W.C."/>
            <person name="Van de Peer Y."/>
            <person name="Liu Z.J."/>
        </authorList>
    </citation>
    <scope>NUCLEOTIDE SEQUENCE [LARGE SCALE GENOMIC DNA]</scope>
    <source>
        <strain evidence="4">Lor287</strain>
    </source>
</reference>
<keyword evidence="4" id="KW-0418">Kinase</keyword>
<sequence>MGTIDYIDPEYASTSRLNEKSEVYSYGIVLLELLTGKKAVDNKCNLQQMQSTVVLPPSNISHERRRAVAAALLLIAADSKPWVRLVAWRETGPRVSVYLRLYILPEGQDVGILVSEITLSAEKGGEIFIDMDRQTPVGTSQNQSLHHN</sequence>
<name>A0AAP0B1I7_9ASPA</name>
<feature type="domain" description="Protein kinase" evidence="3">
    <location>
        <begin position="1"/>
        <end position="99"/>
    </location>
</feature>